<comment type="caution">
    <text evidence="2">The sequence shown here is derived from an EMBL/GenBank/DDBJ whole genome shotgun (WGS) entry which is preliminary data.</text>
</comment>
<evidence type="ECO:0000313" key="3">
    <source>
        <dbReference type="Proteomes" id="UP000634780"/>
    </source>
</evidence>
<reference evidence="2 3" key="1">
    <citation type="submission" date="2020-12" db="EMBL/GenBank/DDBJ databases">
        <title>Streptomyces typhae sp. nov., a novel endophytic actinomycete isolated from the root of cattail pollen (Typha angustifolia L.).</title>
        <authorList>
            <person name="Peng C."/>
            <person name="Liu C."/>
        </authorList>
    </citation>
    <scope>NUCLEOTIDE SEQUENCE [LARGE SCALE GENOMIC DNA]</scope>
    <source>
        <strain evidence="2 3">JCM 4753</strain>
    </source>
</reference>
<feature type="domain" description="Winged helix-turn helix" evidence="1">
    <location>
        <begin position="97"/>
        <end position="155"/>
    </location>
</feature>
<evidence type="ECO:0000313" key="2">
    <source>
        <dbReference type="EMBL" id="MBJ3812371.1"/>
    </source>
</evidence>
<keyword evidence="3" id="KW-1185">Reference proteome</keyword>
<proteinExistence type="predicted"/>
<dbReference type="Proteomes" id="UP000634780">
    <property type="component" value="Unassembled WGS sequence"/>
</dbReference>
<dbReference type="EMBL" id="JAEKOZ010000036">
    <property type="protein sequence ID" value="MBJ3812371.1"/>
    <property type="molecule type" value="Genomic_DNA"/>
</dbReference>
<evidence type="ECO:0000259" key="1">
    <source>
        <dbReference type="Pfam" id="PF13592"/>
    </source>
</evidence>
<gene>
    <name evidence="2" type="ORF">JGB26_35705</name>
</gene>
<organism evidence="2 3">
    <name type="scientific">Streptomyces flavofungini</name>
    <dbReference type="NCBI Taxonomy" id="68200"/>
    <lineage>
        <taxon>Bacteria</taxon>
        <taxon>Bacillati</taxon>
        <taxon>Actinomycetota</taxon>
        <taxon>Actinomycetes</taxon>
        <taxon>Kitasatosporales</taxon>
        <taxon>Streptomycetaceae</taxon>
        <taxon>Streptomyces</taxon>
    </lineage>
</organism>
<dbReference type="RefSeq" id="WP_190120310.1">
    <property type="nucleotide sequence ID" value="NZ_BMVR01000023.1"/>
</dbReference>
<sequence>MRYPQGGGLTAERQAFRERIRIEAAEMLAVGQENVVVAKQLRVSARPVQRWRRAWRDGSQQALQPSGSPGQPRLSETLFAVLEQELDKGPVAHGWPDQTWTLARSKTLIGRRFHKSITLSAIAQMPHRHGWSHQVPARRALERDEEAITGWVKETWPCAAIGPANRPG</sequence>
<dbReference type="InterPro" id="IPR025959">
    <property type="entry name" value="Winged_HTH_dom"/>
</dbReference>
<name>A0ABS0XHB4_9ACTN</name>
<dbReference type="InterPro" id="IPR009057">
    <property type="entry name" value="Homeodomain-like_sf"/>
</dbReference>
<protein>
    <submittedName>
        <fullName evidence="2">Winged helix-turn-helix domain-containing protein</fullName>
    </submittedName>
</protein>
<dbReference type="SUPFAM" id="SSF46689">
    <property type="entry name" value="Homeodomain-like"/>
    <property type="match status" value="1"/>
</dbReference>
<dbReference type="Pfam" id="PF13592">
    <property type="entry name" value="HTH_33"/>
    <property type="match status" value="1"/>
</dbReference>
<dbReference type="Pfam" id="PF13384">
    <property type="entry name" value="HTH_23"/>
    <property type="match status" value="1"/>
</dbReference>
<accession>A0ABS0XHB4</accession>